<comment type="caution">
    <text evidence="1">The sequence shown here is derived from an EMBL/GenBank/DDBJ whole genome shotgun (WGS) entry which is preliminary data.</text>
</comment>
<dbReference type="AlphaFoldDB" id="A0A2S5DMC2"/>
<sequence length="588" mass="64879">MATQQTNQPFLPLAHEQVRIAFMRTRATFELTREQHPQAPQEGSLLRQLNAVVETLYQAARDGKADVEIGPVSSAGQSDKVFDATGMSDHTRAAFEDLQSLIVALEDAGMRVTGETANAIRSFRLRENSVEARSRENLVVDHMIEAAKRQAEDRTHRNGQQRPVTVTIASNTVDSALASRVREKVAAADGRKLLGTEANDQQQFVILHKSGLYYAGRDAVGERIWSADYKEASPYNDEASAQGTADGMHMQGVRVIPAMKMLDSVVVSLPDGFNGHTAKFYIEPLEVSGNTVKLRCAEPGKEYMFTWREKSVVDAAVAAQLNSRKLPEVLQLVRTDMDNCRAYYKHGDTLYAFQRERRDHFQLYECTPAGEPMVPVPMKTIDRRPDDYPEFERWVDLENVRSFAEAETMSVAGNVPEHEYAFDCTLTAAIRVKGTSREAAEANLRAAMDAADCNAGAWPNGDPILFEASVNDSVLALYEMDGESVVDGNSPRPEPREIRLHAYDIVVTLPEQGGGAIKSSLHNDDEGPEAKAALDGLESMILAHAVAGIDVNSPAYLEGIETAVEAIWNQYGDEHVSDQRHDSASPRM</sequence>
<dbReference type="EMBL" id="PQVP01000006">
    <property type="protein sequence ID" value="POZ80236.1"/>
    <property type="molecule type" value="Genomic_DNA"/>
</dbReference>
<accession>A0A2S5DMC2</accession>
<dbReference type="Proteomes" id="UP000238655">
    <property type="component" value="Unassembled WGS sequence"/>
</dbReference>
<name>A0A2S5DMC2_9BURK</name>
<protein>
    <submittedName>
        <fullName evidence="1">Uncharacterized protein</fullName>
    </submittedName>
</protein>
<proteinExistence type="predicted"/>
<dbReference type="RefSeq" id="WP_105750044.1">
    <property type="nucleotide sequence ID" value="NZ_PQVP01000006.1"/>
</dbReference>
<evidence type="ECO:0000313" key="2">
    <source>
        <dbReference type="Proteomes" id="UP000238655"/>
    </source>
</evidence>
<evidence type="ECO:0000313" key="1">
    <source>
        <dbReference type="EMBL" id="POZ80236.1"/>
    </source>
</evidence>
<organism evidence="1 2">
    <name type="scientific">Burkholderia contaminans</name>
    <dbReference type="NCBI Taxonomy" id="488447"/>
    <lineage>
        <taxon>Bacteria</taxon>
        <taxon>Pseudomonadati</taxon>
        <taxon>Pseudomonadota</taxon>
        <taxon>Betaproteobacteria</taxon>
        <taxon>Burkholderiales</taxon>
        <taxon>Burkholderiaceae</taxon>
        <taxon>Burkholderia</taxon>
        <taxon>Burkholderia cepacia complex</taxon>
    </lineage>
</organism>
<gene>
    <name evidence="1" type="ORF">C3743_40390</name>
</gene>
<reference evidence="1 2" key="1">
    <citation type="submission" date="2018-01" db="EMBL/GenBank/DDBJ databases">
        <title>Successful Treatment of Persistent Burkholderia cepacia Bacteremia with Ceftazidime-Avibactam.</title>
        <authorList>
            <person name="Tamma P."/>
            <person name="Fan Y."/>
            <person name="Bergman Y."/>
            <person name="Sick-Samuels A."/>
            <person name="Hsu A."/>
            <person name="Timp W."/>
            <person name="Simner P."/>
        </authorList>
    </citation>
    <scope>NUCLEOTIDE SEQUENCE [LARGE SCALE GENOMIC DNA]</scope>
    <source>
        <strain evidence="1 2">170816</strain>
    </source>
</reference>